<evidence type="ECO:0000313" key="1">
    <source>
        <dbReference type="EMBL" id="KAF7334806.1"/>
    </source>
</evidence>
<gene>
    <name evidence="1" type="ORF">MSAN_02367200</name>
</gene>
<dbReference type="AlphaFoldDB" id="A0A8H6X637"/>
<organism evidence="1 2">
    <name type="scientific">Mycena sanguinolenta</name>
    <dbReference type="NCBI Taxonomy" id="230812"/>
    <lineage>
        <taxon>Eukaryota</taxon>
        <taxon>Fungi</taxon>
        <taxon>Dikarya</taxon>
        <taxon>Basidiomycota</taxon>
        <taxon>Agaricomycotina</taxon>
        <taxon>Agaricomycetes</taxon>
        <taxon>Agaricomycetidae</taxon>
        <taxon>Agaricales</taxon>
        <taxon>Marasmiineae</taxon>
        <taxon>Mycenaceae</taxon>
        <taxon>Mycena</taxon>
    </lineage>
</organism>
<dbReference type="OrthoDB" id="2687259at2759"/>
<protein>
    <submittedName>
        <fullName evidence="1">Uncharacterized protein</fullName>
    </submittedName>
</protein>
<proteinExistence type="predicted"/>
<name>A0A8H6X637_9AGAR</name>
<comment type="caution">
    <text evidence="1">The sequence shown here is derived from an EMBL/GenBank/DDBJ whole genome shotgun (WGS) entry which is preliminary data.</text>
</comment>
<keyword evidence="2" id="KW-1185">Reference proteome</keyword>
<accession>A0A8H6X637</accession>
<evidence type="ECO:0000313" key="2">
    <source>
        <dbReference type="Proteomes" id="UP000623467"/>
    </source>
</evidence>
<reference evidence="1" key="1">
    <citation type="submission" date="2020-05" db="EMBL/GenBank/DDBJ databases">
        <title>Mycena genomes resolve the evolution of fungal bioluminescence.</title>
        <authorList>
            <person name="Tsai I.J."/>
        </authorList>
    </citation>
    <scope>NUCLEOTIDE SEQUENCE</scope>
    <source>
        <strain evidence="1">160909Yilan</strain>
    </source>
</reference>
<dbReference type="Proteomes" id="UP000623467">
    <property type="component" value="Unassembled WGS sequence"/>
</dbReference>
<dbReference type="EMBL" id="JACAZH010000045">
    <property type="protein sequence ID" value="KAF7334806.1"/>
    <property type="molecule type" value="Genomic_DNA"/>
</dbReference>
<sequence length="121" mass="13815">MYLTPQEDALHPFGYTQIIGVFHADVVNTADGNSKPQSMEFLWVRRYRLDSSYRGGFKRKRYHRIEFIPQSDPDAFRFLNPDEVIQGAHLIPAFASGRTTELLSGESIGRLPRDGLEADED</sequence>